<dbReference type="InterPro" id="IPR033247">
    <property type="entry name" value="Transketolase_fam"/>
</dbReference>
<evidence type="ECO:0000256" key="4">
    <source>
        <dbReference type="ARBA" id="ARBA00001946"/>
    </source>
</evidence>
<comment type="catalytic activity">
    <reaction evidence="15">
        <text>D-sedoheptulose 7-phosphate + D-glyceraldehyde 3-phosphate = aldehydo-D-ribose 5-phosphate + D-xylulose 5-phosphate</text>
        <dbReference type="Rhea" id="RHEA:10508"/>
        <dbReference type="ChEBI" id="CHEBI:57483"/>
        <dbReference type="ChEBI" id="CHEBI:57737"/>
        <dbReference type="ChEBI" id="CHEBI:58273"/>
        <dbReference type="ChEBI" id="CHEBI:59776"/>
        <dbReference type="EC" id="2.2.1.1"/>
    </reaction>
</comment>
<comment type="cofactor">
    <cofactor evidence="3">
        <name>Co(2+)</name>
        <dbReference type="ChEBI" id="CHEBI:48828"/>
    </cofactor>
</comment>
<protein>
    <recommendedName>
        <fullName evidence="9">transketolase</fullName>
        <ecNumber evidence="9">2.2.1.1</ecNumber>
    </recommendedName>
</protein>
<dbReference type="InterPro" id="IPR055152">
    <property type="entry name" value="Transketolase-like_C_2"/>
</dbReference>
<keyword evidence="20" id="KW-1185">Reference proteome</keyword>
<dbReference type="InterPro" id="IPR020826">
    <property type="entry name" value="Transketolase_BS"/>
</dbReference>
<comment type="function">
    <text evidence="6">Catalyzes the transfer of a two-carbon ketol group from a ketose donor to an aldose acceptor, via a covalent intermediate with the cofactor thiamine pyrophosphate.</text>
</comment>
<reference evidence="17" key="2">
    <citation type="submission" date="2022-07" db="EMBL/GenBank/DDBJ databases">
        <title>Complete genome of Mycoplasma caviae type strain G122.</title>
        <authorList>
            <person name="Spergser J."/>
        </authorList>
    </citation>
    <scope>NUCLEOTIDE SEQUENCE</scope>
    <source>
        <strain evidence="17">G122</strain>
    </source>
</reference>
<evidence type="ECO:0000256" key="13">
    <source>
        <dbReference type="ARBA" id="ARBA00022842"/>
    </source>
</evidence>
<dbReference type="Pfam" id="PF22613">
    <property type="entry name" value="Transketolase_C_1"/>
    <property type="match status" value="1"/>
</dbReference>
<dbReference type="InterPro" id="IPR029061">
    <property type="entry name" value="THDP-binding"/>
</dbReference>
<evidence type="ECO:0000259" key="16">
    <source>
        <dbReference type="SMART" id="SM00861"/>
    </source>
</evidence>
<gene>
    <name evidence="18" type="primary">tkt_2</name>
    <name evidence="18" type="ORF">NCTC10126_00290</name>
    <name evidence="17" type="ORF">NPA07_00900</name>
</gene>
<proteinExistence type="inferred from homology"/>
<sequence>MKNNNLIENKLIASMRGIALDSINKAKGGHIGMAIGAANITYSLLGKELKFSKTDPKWINRDRFVLSAGHGSMAYYSIMHFLGLLSKEDMQNHKTLHSKTPSHPELEYTSFVDASTGPLGQGVAMAVGMALSLKSLQNRFNRKKYDLIDHYIYALHGDGCIQEGVALEAIQFAGTNKLDRLILIHDYNNAQIDTRAQDVNNIDFVKYLEACNFATFIVKEDKPELILEAIKKAKASKKPSYIQVHTKIAKNTKFEDSPKGHHGLLKEEDTIEFKKKCGLASYAPFEYDSDVYDYGKELLTKKEEAYKEWVKLYEKYKKEFPNEADELEGLYNNKEKYDFSDITFSETNVATRNYFAPIMQKIDQQYKNIVGGSADLTSATKVGFSKNIVDGGKNIHYGIREFAMVAINNGIYLHSHLRTIDSTFLSFADYEKGALRLGSIMKIPSVHVFTHDSYQVGGDGPTHQPVEQLSMLRSIPNLKVIRPMDESEVKVAFNYALNQSEYQVAIIGCRQNVKSYNLHKENQLMPAYVIKAAKNHDISILASGSEVDLAEKVANKLVGAGVKAQVISVPLLQDLINDEKLIKSLNLDKKPMFVIEASNDTLWYKLSKYNKIDAMLADGYGYSADGFEVYKIKGFSLENAQKRILEFLK</sequence>
<dbReference type="OrthoDB" id="8732661at2"/>
<dbReference type="InterPro" id="IPR049557">
    <property type="entry name" value="Transketolase_CS"/>
</dbReference>
<evidence type="ECO:0000256" key="7">
    <source>
        <dbReference type="ARBA" id="ARBA00007131"/>
    </source>
</evidence>
<name>A0A3P8MEI8_9BACT</name>
<dbReference type="InterPro" id="IPR009014">
    <property type="entry name" value="Transketo_C/PFOR_II"/>
</dbReference>
<accession>A0A3P8MEI8</accession>
<dbReference type="PANTHER" id="PTHR43522">
    <property type="entry name" value="TRANSKETOLASE"/>
    <property type="match status" value="1"/>
</dbReference>
<dbReference type="EMBL" id="UZVY01000001">
    <property type="protein sequence ID" value="VDR41806.1"/>
    <property type="molecule type" value="Genomic_DNA"/>
</dbReference>
<dbReference type="SUPFAM" id="SSF52922">
    <property type="entry name" value="TK C-terminal domain-like"/>
    <property type="match status" value="1"/>
</dbReference>
<evidence type="ECO:0000256" key="1">
    <source>
        <dbReference type="ARBA" id="ARBA00001913"/>
    </source>
</evidence>
<dbReference type="CDD" id="cd07033">
    <property type="entry name" value="TPP_PYR_DXS_TK_like"/>
    <property type="match status" value="1"/>
</dbReference>
<feature type="domain" description="Transketolase-like pyrimidine-binding" evidence="16">
    <location>
        <begin position="349"/>
        <end position="515"/>
    </location>
</feature>
<dbReference type="GO" id="GO:0005829">
    <property type="term" value="C:cytosol"/>
    <property type="evidence" value="ECO:0007669"/>
    <property type="project" value="TreeGrafter"/>
</dbReference>
<evidence type="ECO:0000256" key="3">
    <source>
        <dbReference type="ARBA" id="ARBA00001941"/>
    </source>
</evidence>
<comment type="similarity">
    <text evidence="7">Belongs to the transketolase family.</text>
</comment>
<dbReference type="PANTHER" id="PTHR43522:SF2">
    <property type="entry name" value="TRANSKETOLASE 1-RELATED"/>
    <property type="match status" value="1"/>
</dbReference>
<evidence type="ECO:0000256" key="5">
    <source>
        <dbReference type="ARBA" id="ARBA00001964"/>
    </source>
</evidence>
<dbReference type="Gene3D" id="3.40.50.920">
    <property type="match status" value="1"/>
</dbReference>
<evidence type="ECO:0000256" key="2">
    <source>
        <dbReference type="ARBA" id="ARBA00001936"/>
    </source>
</evidence>
<keyword evidence="13" id="KW-0460">Magnesium</keyword>
<reference evidence="18 19" key="1">
    <citation type="submission" date="2018-12" db="EMBL/GenBank/DDBJ databases">
        <authorList>
            <consortium name="Pathogen Informatics"/>
        </authorList>
    </citation>
    <scope>NUCLEOTIDE SEQUENCE [LARGE SCALE GENOMIC DNA]</scope>
    <source>
        <strain evidence="18 19">NCTC10126</strain>
    </source>
</reference>
<dbReference type="Pfam" id="PF00456">
    <property type="entry name" value="Transketolase_N"/>
    <property type="match status" value="1"/>
</dbReference>
<dbReference type="GO" id="GO:0004802">
    <property type="term" value="F:transketolase activity"/>
    <property type="evidence" value="ECO:0007669"/>
    <property type="project" value="UniProtKB-EC"/>
</dbReference>
<dbReference type="FunFam" id="3.40.50.970:FF:000045">
    <property type="entry name" value="Transketolase"/>
    <property type="match status" value="1"/>
</dbReference>
<evidence type="ECO:0000256" key="8">
    <source>
        <dbReference type="ARBA" id="ARBA00011738"/>
    </source>
</evidence>
<dbReference type="RefSeq" id="WP_126118072.1">
    <property type="nucleotide sequence ID" value="NZ_CP101806.1"/>
</dbReference>
<dbReference type="CDD" id="cd02012">
    <property type="entry name" value="TPP_TK"/>
    <property type="match status" value="1"/>
</dbReference>
<comment type="cofactor">
    <cofactor evidence="5">
        <name>thiamine diphosphate</name>
        <dbReference type="ChEBI" id="CHEBI:58937"/>
    </cofactor>
</comment>
<dbReference type="GO" id="GO:0006098">
    <property type="term" value="P:pentose-phosphate shunt"/>
    <property type="evidence" value="ECO:0007669"/>
    <property type="project" value="TreeGrafter"/>
</dbReference>
<keyword evidence="14" id="KW-0786">Thiamine pyrophosphate</keyword>
<evidence type="ECO:0000313" key="17">
    <source>
        <dbReference type="EMBL" id="UUD35419.1"/>
    </source>
</evidence>
<evidence type="ECO:0000256" key="6">
    <source>
        <dbReference type="ARBA" id="ARBA00002931"/>
    </source>
</evidence>
<comment type="cofactor">
    <cofactor evidence="4">
        <name>Mg(2+)</name>
        <dbReference type="ChEBI" id="CHEBI:18420"/>
    </cofactor>
</comment>
<evidence type="ECO:0000313" key="20">
    <source>
        <dbReference type="Proteomes" id="UP001058569"/>
    </source>
</evidence>
<evidence type="ECO:0000256" key="9">
    <source>
        <dbReference type="ARBA" id="ARBA00013152"/>
    </source>
</evidence>
<dbReference type="PROSITE" id="PS00802">
    <property type="entry name" value="TRANSKETOLASE_2"/>
    <property type="match status" value="1"/>
</dbReference>
<dbReference type="Proteomes" id="UP000280036">
    <property type="component" value="Unassembled WGS sequence"/>
</dbReference>
<evidence type="ECO:0000313" key="19">
    <source>
        <dbReference type="Proteomes" id="UP000280036"/>
    </source>
</evidence>
<dbReference type="InterPro" id="IPR005475">
    <property type="entry name" value="Transketolase-like_Pyr-bd"/>
</dbReference>
<evidence type="ECO:0000256" key="12">
    <source>
        <dbReference type="ARBA" id="ARBA00022837"/>
    </source>
</evidence>
<dbReference type="SUPFAM" id="SSF52518">
    <property type="entry name" value="Thiamin diphosphate-binding fold (THDP-binding)"/>
    <property type="match status" value="2"/>
</dbReference>
<keyword evidence="12" id="KW-0106">Calcium</keyword>
<dbReference type="InterPro" id="IPR005474">
    <property type="entry name" value="Transketolase_N"/>
</dbReference>
<dbReference type="EC" id="2.2.1.1" evidence="9"/>
<dbReference type="PROSITE" id="PS00801">
    <property type="entry name" value="TRANSKETOLASE_1"/>
    <property type="match status" value="1"/>
</dbReference>
<comment type="subunit">
    <text evidence="8">Homodimer.</text>
</comment>
<evidence type="ECO:0000256" key="11">
    <source>
        <dbReference type="ARBA" id="ARBA00022723"/>
    </source>
</evidence>
<comment type="cofactor">
    <cofactor evidence="2">
        <name>Mn(2+)</name>
        <dbReference type="ChEBI" id="CHEBI:29035"/>
    </cofactor>
</comment>
<comment type="cofactor">
    <cofactor evidence="1">
        <name>Ca(2+)</name>
        <dbReference type="ChEBI" id="CHEBI:29108"/>
    </cofactor>
</comment>
<dbReference type="EMBL" id="CP101806">
    <property type="protein sequence ID" value="UUD35419.1"/>
    <property type="molecule type" value="Genomic_DNA"/>
</dbReference>
<evidence type="ECO:0000256" key="15">
    <source>
        <dbReference type="ARBA" id="ARBA00049473"/>
    </source>
</evidence>
<dbReference type="Gene3D" id="3.40.50.970">
    <property type="match status" value="2"/>
</dbReference>
<keyword evidence="10 18" id="KW-0808">Transferase</keyword>
<dbReference type="Pfam" id="PF02779">
    <property type="entry name" value="Transket_pyr"/>
    <property type="match status" value="1"/>
</dbReference>
<dbReference type="SMART" id="SM00861">
    <property type="entry name" value="Transket_pyr"/>
    <property type="match status" value="1"/>
</dbReference>
<evidence type="ECO:0000256" key="14">
    <source>
        <dbReference type="ARBA" id="ARBA00023052"/>
    </source>
</evidence>
<dbReference type="AlphaFoldDB" id="A0A3P8MEI8"/>
<organism evidence="18 19">
    <name type="scientific">Mycoplasmopsis caviae</name>
    <dbReference type="NCBI Taxonomy" id="55603"/>
    <lineage>
        <taxon>Bacteria</taxon>
        <taxon>Bacillati</taxon>
        <taxon>Mycoplasmatota</taxon>
        <taxon>Mycoplasmoidales</taxon>
        <taxon>Metamycoplasmataceae</taxon>
        <taxon>Mycoplasmopsis</taxon>
    </lineage>
</organism>
<keyword evidence="11" id="KW-0479">Metal-binding</keyword>
<dbReference type="Proteomes" id="UP001058569">
    <property type="component" value="Chromosome"/>
</dbReference>
<dbReference type="GO" id="GO:0046872">
    <property type="term" value="F:metal ion binding"/>
    <property type="evidence" value="ECO:0007669"/>
    <property type="project" value="UniProtKB-KW"/>
</dbReference>
<evidence type="ECO:0000313" key="18">
    <source>
        <dbReference type="EMBL" id="VDR41806.1"/>
    </source>
</evidence>
<evidence type="ECO:0000256" key="10">
    <source>
        <dbReference type="ARBA" id="ARBA00022679"/>
    </source>
</evidence>